<dbReference type="Proteomes" id="UP000282386">
    <property type="component" value="Chromosome"/>
</dbReference>
<evidence type="ECO:0000313" key="2">
    <source>
        <dbReference type="EMBL" id="VEI23771.1"/>
    </source>
</evidence>
<evidence type="ECO:0000313" key="3">
    <source>
        <dbReference type="Proteomes" id="UP000282386"/>
    </source>
</evidence>
<sequence>MPSNKMISDFSDKPKTDSFYQAIDEYVMSLGKVKREFRAQVSYSVNRKFLWMWAYEKTKDGTLYFNVTLDRQEENKNIHRVTQVSPNRWNHHVEVKSLQTAKSQWLRTLIDMGFEFSTQ</sequence>
<organism evidence="2 3">
    <name type="scientific">Rothia aeria</name>
    <dbReference type="NCBI Taxonomy" id="172042"/>
    <lineage>
        <taxon>Bacteria</taxon>
        <taxon>Bacillati</taxon>
        <taxon>Actinomycetota</taxon>
        <taxon>Actinomycetes</taxon>
        <taxon>Micrococcales</taxon>
        <taxon>Micrococcaceae</taxon>
        <taxon>Rothia</taxon>
    </lineage>
</organism>
<reference evidence="2 3" key="1">
    <citation type="submission" date="2018-12" db="EMBL/GenBank/DDBJ databases">
        <authorList>
            <consortium name="Pathogen Informatics"/>
        </authorList>
    </citation>
    <scope>NUCLEOTIDE SEQUENCE [LARGE SCALE GENOMIC DNA]</scope>
    <source>
        <strain evidence="2 3">NCTC10207</strain>
    </source>
</reference>
<accession>A0A7Z9A6D2</accession>
<gene>
    <name evidence="2" type="ORF">NCTC10207_01716</name>
</gene>
<feature type="domain" description="DUF5655" evidence="1">
    <location>
        <begin position="9"/>
        <end position="117"/>
    </location>
</feature>
<evidence type="ECO:0000259" key="1">
    <source>
        <dbReference type="Pfam" id="PF18899"/>
    </source>
</evidence>
<name>A0A7Z9A6D2_9MICC</name>
<proteinExistence type="predicted"/>
<dbReference type="InterPro" id="IPR043714">
    <property type="entry name" value="DUF5655"/>
</dbReference>
<dbReference type="Pfam" id="PF18899">
    <property type="entry name" value="DUF5655"/>
    <property type="match status" value="1"/>
</dbReference>
<protein>
    <recommendedName>
        <fullName evidence="1">DUF5655 domain-containing protein</fullName>
    </recommendedName>
</protein>
<dbReference type="EMBL" id="LR134479">
    <property type="protein sequence ID" value="VEI23771.1"/>
    <property type="molecule type" value="Genomic_DNA"/>
</dbReference>
<dbReference type="AlphaFoldDB" id="A0A7Z9A6D2"/>
<dbReference type="RefSeq" id="WP_037231117.1">
    <property type="nucleotide sequence ID" value="NZ_CAKASD010000003.1"/>
</dbReference>